<feature type="compositionally biased region" description="Basic and acidic residues" evidence="1">
    <location>
        <begin position="424"/>
        <end position="437"/>
    </location>
</feature>
<dbReference type="OMA" id="RITRAWD"/>
<feature type="compositionally biased region" description="Polar residues" evidence="1">
    <location>
        <begin position="14"/>
        <end position="29"/>
    </location>
</feature>
<accession>N1PQQ3</accession>
<sequence length="1014" mass="109890">MDAPDASLPLPSPHTATTASMGPSTTFTSTADSTLAAHHLTPGNLPITRITRAWDRKPQSPFSRKKLRFGKVWKRNGNALNHNAPSTIFGGASGIFEAIGAESPVRAVKKMRTDGGELVNAWEGRGSPTNRRIVTRGNHSGEELIALEEEQEQQLAWQAAHEEVLSVEVVNEDGIFEEVDDHDTLAHEEWEDESVADEAREEDVITLRTTKDGPDDTTIPERGVAETTTASPQVLEVHHDEQVEEGVPEPKMKDDAPRKPILLPLQSTTIPEGFVSPAKERRRRPITQVKQANADRRGTLPTNFATQLAAMGTTEGRCEHNMHEQPEPVLKADGKGERAEIEDARAEAETLAEEELQHEVTNGNDSSANDLSQPDAPDGEWEGDVEDDSQSLIAAGDVTPEPAEQLGWVDTVENTPSSEEEAVQDARRFTSQIRERLNALGSPSKLPSSPPATIVGPHPRLPLRRSPRRQPTSPLKNSLRSTEKSHLIVFTPVKMPSCRSTECDAPSRGSPLPGSATAIPAALDNTNLPGITRSSSAPPEEPQMSPEKPKQPRISDDTALLQAFLKRATESKTDLNMSATARRESFENRRNSDSVRRALASPAAHVAPVEVLVDRDPNSPAPLKQNIPAEAEDQKIPSQQEDEIEFDPLSPKRTSRRSGRSKKSSQQAIPTTTYAGPNKITVRGSQEPIVLKKTEAQELAYLTRTNTRKNKGASVLPPFKLTRMAKDGALDDLLVADPVTMDVDQPQRKGVKWAESLVAFYEDGNELEESTTEDEFNAPELVPSTTAAAIQEMASLPAGPTSSETPSKPKLRRLKPPRTASTPRQPLSTPADVPSAHSEQVKETKPKAPSTKRKSRLTTPAKPKDGVTAAFVDLPKEEEPAAKTTAAAYTTERALIPRKRPTSRLPTPGSIAQPLAQGKENSLTASPLKKRAKALAGADAKSPPSANAFAPRLDLRPSADAPEPGISSPAKRIARGNFFAGGVREVEKSATKGLQEMPPSLGSPAKKRSRRVAR</sequence>
<feature type="region of interest" description="Disordered" evidence="1">
    <location>
        <begin position="764"/>
        <end position="974"/>
    </location>
</feature>
<protein>
    <submittedName>
        <fullName evidence="2">Uncharacterized protein</fullName>
    </submittedName>
</protein>
<feature type="compositionally biased region" description="Polar residues" evidence="1">
    <location>
        <begin position="524"/>
        <end position="537"/>
    </location>
</feature>
<feature type="compositionally biased region" description="Basic residues" evidence="1">
    <location>
        <begin position="1005"/>
        <end position="1014"/>
    </location>
</feature>
<feature type="region of interest" description="Disordered" evidence="1">
    <location>
        <begin position="209"/>
        <end position="230"/>
    </location>
</feature>
<feature type="compositionally biased region" description="Low complexity" evidence="1">
    <location>
        <begin position="882"/>
        <end position="894"/>
    </location>
</feature>
<feature type="compositionally biased region" description="Polar residues" evidence="1">
    <location>
        <begin position="819"/>
        <end position="828"/>
    </location>
</feature>
<feature type="compositionally biased region" description="Acidic residues" evidence="1">
    <location>
        <begin position="377"/>
        <end position="389"/>
    </location>
</feature>
<feature type="compositionally biased region" description="Polar residues" evidence="1">
    <location>
        <begin position="666"/>
        <end position="675"/>
    </location>
</feature>
<feature type="compositionally biased region" description="Basic and acidic residues" evidence="1">
    <location>
        <begin position="547"/>
        <end position="556"/>
    </location>
</feature>
<feature type="compositionally biased region" description="Acidic residues" evidence="1">
    <location>
        <begin position="764"/>
        <end position="777"/>
    </location>
</feature>
<feature type="compositionally biased region" description="Basic and acidic residues" evidence="1">
    <location>
        <begin position="317"/>
        <end position="348"/>
    </location>
</feature>
<dbReference type="HOGENOM" id="CLU_285783_0_0_1"/>
<evidence type="ECO:0000313" key="3">
    <source>
        <dbReference type="Proteomes" id="UP000016933"/>
    </source>
</evidence>
<feature type="region of interest" description="Disordered" evidence="1">
    <location>
        <begin position="989"/>
        <end position="1014"/>
    </location>
</feature>
<dbReference type="OrthoDB" id="4207369at2759"/>
<feature type="compositionally biased region" description="Basic residues" evidence="1">
    <location>
        <begin position="653"/>
        <end position="663"/>
    </location>
</feature>
<dbReference type="AlphaFoldDB" id="N1PQQ3"/>
<feature type="region of interest" description="Disordered" evidence="1">
    <location>
        <begin position="270"/>
        <end position="302"/>
    </location>
</feature>
<organism evidence="2 3">
    <name type="scientific">Dothistroma septosporum (strain NZE10 / CBS 128990)</name>
    <name type="common">Red band needle blight fungus</name>
    <name type="synonym">Mycosphaerella pini</name>
    <dbReference type="NCBI Taxonomy" id="675120"/>
    <lineage>
        <taxon>Eukaryota</taxon>
        <taxon>Fungi</taxon>
        <taxon>Dikarya</taxon>
        <taxon>Ascomycota</taxon>
        <taxon>Pezizomycotina</taxon>
        <taxon>Dothideomycetes</taxon>
        <taxon>Dothideomycetidae</taxon>
        <taxon>Mycosphaerellales</taxon>
        <taxon>Mycosphaerellaceae</taxon>
        <taxon>Dothistroma</taxon>
    </lineage>
</organism>
<feature type="compositionally biased region" description="Polar residues" evidence="1">
    <location>
        <begin position="359"/>
        <end position="372"/>
    </location>
</feature>
<reference evidence="3" key="1">
    <citation type="journal article" date="2012" name="PLoS Genet.">
        <title>The genomes of the fungal plant pathogens Cladosporium fulvum and Dothistroma septosporum reveal adaptation to different hosts and lifestyles but also signatures of common ancestry.</title>
        <authorList>
            <person name="de Wit P.J.G.M."/>
            <person name="van der Burgt A."/>
            <person name="Oekmen B."/>
            <person name="Stergiopoulos I."/>
            <person name="Abd-Elsalam K.A."/>
            <person name="Aerts A.L."/>
            <person name="Bahkali A.H."/>
            <person name="Beenen H.G."/>
            <person name="Chettri P."/>
            <person name="Cox M.P."/>
            <person name="Datema E."/>
            <person name="de Vries R.P."/>
            <person name="Dhillon B."/>
            <person name="Ganley A.R."/>
            <person name="Griffiths S.A."/>
            <person name="Guo Y."/>
            <person name="Hamelin R.C."/>
            <person name="Henrissat B."/>
            <person name="Kabir M.S."/>
            <person name="Jashni M.K."/>
            <person name="Kema G."/>
            <person name="Klaubauf S."/>
            <person name="Lapidus A."/>
            <person name="Levasseur A."/>
            <person name="Lindquist E."/>
            <person name="Mehrabi R."/>
            <person name="Ohm R.A."/>
            <person name="Owen T.J."/>
            <person name="Salamov A."/>
            <person name="Schwelm A."/>
            <person name="Schijlen E."/>
            <person name="Sun H."/>
            <person name="van den Burg H.A."/>
            <person name="van Ham R.C.H.J."/>
            <person name="Zhang S."/>
            <person name="Goodwin S.B."/>
            <person name="Grigoriev I.V."/>
            <person name="Collemare J."/>
            <person name="Bradshaw R.E."/>
        </authorList>
    </citation>
    <scope>NUCLEOTIDE SEQUENCE [LARGE SCALE GENOMIC DNA]</scope>
    <source>
        <strain evidence="3">NZE10 / CBS 128990</strain>
    </source>
</reference>
<gene>
    <name evidence="2" type="ORF">DOTSEDRAFT_52923</name>
</gene>
<name>N1PQQ3_DOTSN</name>
<evidence type="ECO:0000313" key="2">
    <source>
        <dbReference type="EMBL" id="EME45717.1"/>
    </source>
</evidence>
<dbReference type="eggNOG" id="ENOG502SN78">
    <property type="taxonomic scope" value="Eukaryota"/>
</dbReference>
<evidence type="ECO:0000256" key="1">
    <source>
        <dbReference type="SAM" id="MobiDB-lite"/>
    </source>
</evidence>
<feature type="region of interest" description="Disordered" evidence="1">
    <location>
        <begin position="317"/>
        <end position="679"/>
    </location>
</feature>
<dbReference type="EMBL" id="KB446538">
    <property type="protein sequence ID" value="EME45717.1"/>
    <property type="molecule type" value="Genomic_DNA"/>
</dbReference>
<feature type="region of interest" description="Disordered" evidence="1">
    <location>
        <begin position="1"/>
        <end position="29"/>
    </location>
</feature>
<feature type="compositionally biased region" description="Basic and acidic residues" evidence="1">
    <location>
        <begin position="581"/>
        <end position="596"/>
    </location>
</feature>
<proteinExistence type="predicted"/>
<reference evidence="2 3" key="2">
    <citation type="journal article" date="2012" name="PLoS Pathog.">
        <title>Diverse lifestyles and strategies of plant pathogenesis encoded in the genomes of eighteen Dothideomycetes fungi.</title>
        <authorList>
            <person name="Ohm R.A."/>
            <person name="Feau N."/>
            <person name="Henrissat B."/>
            <person name="Schoch C.L."/>
            <person name="Horwitz B.A."/>
            <person name="Barry K.W."/>
            <person name="Condon B.J."/>
            <person name="Copeland A.C."/>
            <person name="Dhillon B."/>
            <person name="Glaser F."/>
            <person name="Hesse C.N."/>
            <person name="Kosti I."/>
            <person name="LaButti K."/>
            <person name="Lindquist E.A."/>
            <person name="Lucas S."/>
            <person name="Salamov A.A."/>
            <person name="Bradshaw R.E."/>
            <person name="Ciuffetti L."/>
            <person name="Hamelin R.C."/>
            <person name="Kema G.H.J."/>
            <person name="Lawrence C."/>
            <person name="Scott J.A."/>
            <person name="Spatafora J.W."/>
            <person name="Turgeon B.G."/>
            <person name="de Wit P.J.G.M."/>
            <person name="Zhong S."/>
            <person name="Goodwin S.B."/>
            <person name="Grigoriev I.V."/>
        </authorList>
    </citation>
    <scope>NUCLEOTIDE SEQUENCE [LARGE SCALE GENOMIC DNA]</scope>
    <source>
        <strain evidence="3">NZE10 / CBS 128990</strain>
    </source>
</reference>
<keyword evidence="3" id="KW-1185">Reference proteome</keyword>
<dbReference type="Proteomes" id="UP000016933">
    <property type="component" value="Unassembled WGS sequence"/>
</dbReference>